<proteinExistence type="predicted"/>
<dbReference type="InterPro" id="IPR008906">
    <property type="entry name" value="HATC_C_dom"/>
</dbReference>
<evidence type="ECO:0000313" key="5">
    <source>
        <dbReference type="Proteomes" id="UP001151287"/>
    </source>
</evidence>
<sequence>MATSPYPFIVQMGTEMLAKFDKYWTIGNSLLAIATVLDPRCKIVVVEYYMKELCPETCDSFINNLINCMREMFNEYVEENADGASNQNQDRPSKRKTTDASTTNIISNTTTALKDYINEKKNSDAPKSELDEYLGSDLDHASVDEEFDILTWWKMKVPKYPVLSRLAWDILAVPISTVASESTFSTSGRVLSPVRNSLSDESIEALLVLKIGCGLRLLRMVNILVNLYGPMKAVAMKDDEEIPSWKARSVIQNCLQLLRMMASV</sequence>
<dbReference type="PANTHER" id="PTHR23272">
    <property type="entry name" value="BED FINGER-RELATED"/>
    <property type="match status" value="1"/>
</dbReference>
<dbReference type="GO" id="GO:0003677">
    <property type="term" value="F:DNA binding"/>
    <property type="evidence" value="ECO:0007669"/>
    <property type="project" value="InterPro"/>
</dbReference>
<evidence type="ECO:0000259" key="3">
    <source>
        <dbReference type="Pfam" id="PF14372"/>
    </source>
</evidence>
<organism evidence="4 5">
    <name type="scientific">Rhynchospora breviuscula</name>
    <dbReference type="NCBI Taxonomy" id="2022672"/>
    <lineage>
        <taxon>Eukaryota</taxon>
        <taxon>Viridiplantae</taxon>
        <taxon>Streptophyta</taxon>
        <taxon>Embryophyta</taxon>
        <taxon>Tracheophyta</taxon>
        <taxon>Spermatophyta</taxon>
        <taxon>Magnoliopsida</taxon>
        <taxon>Liliopsida</taxon>
        <taxon>Poales</taxon>
        <taxon>Cyperaceae</taxon>
        <taxon>Cyperoideae</taxon>
        <taxon>Rhynchosporeae</taxon>
        <taxon>Rhynchospora</taxon>
    </lineage>
</organism>
<dbReference type="OrthoDB" id="1893698at2759"/>
<feature type="region of interest" description="Disordered" evidence="1">
    <location>
        <begin position="81"/>
        <end position="102"/>
    </location>
</feature>
<dbReference type="InterPro" id="IPR025525">
    <property type="entry name" value="hAT-like_transposase_RNase-H"/>
</dbReference>
<gene>
    <name evidence="4" type="ORF">LUZ63_014940</name>
</gene>
<dbReference type="SUPFAM" id="SSF53098">
    <property type="entry name" value="Ribonuclease H-like"/>
    <property type="match status" value="1"/>
</dbReference>
<reference evidence="4" key="1">
    <citation type="journal article" date="2022" name="Cell">
        <title>Repeat-based holocentromeres influence genome architecture and karyotype evolution.</title>
        <authorList>
            <person name="Hofstatter P.G."/>
            <person name="Thangavel G."/>
            <person name="Lux T."/>
            <person name="Neumann P."/>
            <person name="Vondrak T."/>
            <person name="Novak P."/>
            <person name="Zhang M."/>
            <person name="Costa L."/>
            <person name="Castellani M."/>
            <person name="Scott A."/>
            <person name="Toegelov H."/>
            <person name="Fuchs J."/>
            <person name="Mata-Sucre Y."/>
            <person name="Dias Y."/>
            <person name="Vanzela A.L.L."/>
            <person name="Huettel B."/>
            <person name="Almeida C.C.S."/>
            <person name="Simkova H."/>
            <person name="Souza G."/>
            <person name="Pedrosa-Harand A."/>
            <person name="Macas J."/>
            <person name="Mayer K.F.X."/>
            <person name="Houben A."/>
            <person name="Marques A."/>
        </authorList>
    </citation>
    <scope>NUCLEOTIDE SEQUENCE</scope>
    <source>
        <strain evidence="4">RhyBre1mFocal</strain>
    </source>
</reference>
<dbReference type="InterPro" id="IPR012337">
    <property type="entry name" value="RNaseH-like_sf"/>
</dbReference>
<dbReference type="EMBL" id="JAMQYH010000004">
    <property type="protein sequence ID" value="KAJ1690785.1"/>
    <property type="molecule type" value="Genomic_DNA"/>
</dbReference>
<feature type="domain" description="HAT C-terminal dimerisation" evidence="2">
    <location>
        <begin position="129"/>
        <end position="210"/>
    </location>
</feature>
<name>A0A9Q0CBQ7_9POAL</name>
<keyword evidence="5" id="KW-1185">Reference proteome</keyword>
<evidence type="ECO:0000256" key="1">
    <source>
        <dbReference type="SAM" id="MobiDB-lite"/>
    </source>
</evidence>
<dbReference type="Proteomes" id="UP001151287">
    <property type="component" value="Unassembled WGS sequence"/>
</dbReference>
<dbReference type="Pfam" id="PF14372">
    <property type="entry name" value="hAT-like_RNase-H"/>
    <property type="match status" value="1"/>
</dbReference>
<accession>A0A9Q0CBQ7</accession>
<dbReference type="Pfam" id="PF05699">
    <property type="entry name" value="Dimer_Tnp_hAT"/>
    <property type="match status" value="1"/>
</dbReference>
<evidence type="ECO:0000259" key="2">
    <source>
        <dbReference type="Pfam" id="PF05699"/>
    </source>
</evidence>
<comment type="caution">
    <text evidence="4">The sequence shown here is derived from an EMBL/GenBank/DDBJ whole genome shotgun (WGS) entry which is preliminary data.</text>
</comment>
<evidence type="ECO:0008006" key="6">
    <source>
        <dbReference type="Google" id="ProtNLM"/>
    </source>
</evidence>
<feature type="domain" description="hAT-like transposase RNase-H fold" evidence="3">
    <location>
        <begin position="3"/>
        <end position="76"/>
    </location>
</feature>
<dbReference type="GO" id="GO:0046983">
    <property type="term" value="F:protein dimerization activity"/>
    <property type="evidence" value="ECO:0007669"/>
    <property type="project" value="InterPro"/>
</dbReference>
<dbReference type="AlphaFoldDB" id="A0A9Q0CBQ7"/>
<dbReference type="PANTHER" id="PTHR23272:SF161">
    <property type="entry name" value="ZINC FINGER BED DOMAIN-CONTAINING PROTEIN RICESLEEPER 1-LIKE"/>
    <property type="match status" value="1"/>
</dbReference>
<protein>
    <recommendedName>
        <fullName evidence="6">Transposase</fullName>
    </recommendedName>
</protein>
<evidence type="ECO:0000313" key="4">
    <source>
        <dbReference type="EMBL" id="KAJ1690785.1"/>
    </source>
</evidence>